<evidence type="ECO:0000256" key="10">
    <source>
        <dbReference type="ARBA" id="ARBA00023201"/>
    </source>
</evidence>
<dbReference type="FunCoup" id="A0A6L2PW86">
    <property type="interactions" value="32"/>
</dbReference>
<dbReference type="Proteomes" id="UP000502823">
    <property type="component" value="Unassembled WGS sequence"/>
</dbReference>
<proteinExistence type="inferred from homology"/>
<dbReference type="GO" id="GO:0015280">
    <property type="term" value="F:ligand-gated sodium channel activity"/>
    <property type="evidence" value="ECO:0007669"/>
    <property type="project" value="TreeGrafter"/>
</dbReference>
<keyword evidence="7" id="KW-0915">Sodium</keyword>
<keyword evidence="8 12" id="KW-0406">Ion transport</keyword>
<dbReference type="InterPro" id="IPR001873">
    <property type="entry name" value="ENaC"/>
</dbReference>
<evidence type="ECO:0000256" key="12">
    <source>
        <dbReference type="RuleBase" id="RU000679"/>
    </source>
</evidence>
<dbReference type="OrthoDB" id="7939651at2759"/>
<dbReference type="EMBL" id="BLKM01000550">
    <property type="protein sequence ID" value="GFG35482.1"/>
    <property type="molecule type" value="Genomic_DNA"/>
</dbReference>
<keyword evidence="9" id="KW-0472">Membrane</keyword>
<keyword evidence="6" id="KW-1133">Transmembrane helix</keyword>
<keyword evidence="11 12" id="KW-0407">Ion channel</keyword>
<dbReference type="InParanoid" id="A0A6L2PW86"/>
<keyword evidence="10 12" id="KW-0739">Sodium transport</keyword>
<dbReference type="PANTHER" id="PTHR11690">
    <property type="entry name" value="AMILORIDE-SENSITIVE SODIUM CHANNEL-RELATED"/>
    <property type="match status" value="1"/>
</dbReference>
<evidence type="ECO:0000256" key="1">
    <source>
        <dbReference type="ARBA" id="ARBA00004141"/>
    </source>
</evidence>
<evidence type="ECO:0000256" key="3">
    <source>
        <dbReference type="ARBA" id="ARBA00022448"/>
    </source>
</evidence>
<evidence type="ECO:0000256" key="4">
    <source>
        <dbReference type="ARBA" id="ARBA00022461"/>
    </source>
</evidence>
<evidence type="ECO:0000256" key="7">
    <source>
        <dbReference type="ARBA" id="ARBA00023053"/>
    </source>
</evidence>
<evidence type="ECO:0000256" key="8">
    <source>
        <dbReference type="ARBA" id="ARBA00023065"/>
    </source>
</evidence>
<keyword evidence="4 12" id="KW-0894">Sodium channel</keyword>
<evidence type="ECO:0000313" key="14">
    <source>
        <dbReference type="Proteomes" id="UP000502823"/>
    </source>
</evidence>
<comment type="similarity">
    <text evidence="2 12">Belongs to the amiloride-sensitive sodium channel (TC 1.A.6) family.</text>
</comment>
<name>A0A6L2PW86_COPFO</name>
<evidence type="ECO:0000256" key="2">
    <source>
        <dbReference type="ARBA" id="ARBA00007193"/>
    </source>
</evidence>
<accession>A0A6L2PW86</accession>
<evidence type="ECO:0000256" key="9">
    <source>
        <dbReference type="ARBA" id="ARBA00023136"/>
    </source>
</evidence>
<gene>
    <name evidence="13" type="ORF">Cfor_09132</name>
</gene>
<comment type="caution">
    <text evidence="13">The sequence shown here is derived from an EMBL/GenBank/DDBJ whole genome shotgun (WGS) entry which is preliminary data.</text>
</comment>
<evidence type="ECO:0000313" key="13">
    <source>
        <dbReference type="EMBL" id="GFG35482.1"/>
    </source>
</evidence>
<keyword evidence="5 12" id="KW-0812">Transmembrane</keyword>
<protein>
    <submittedName>
        <fullName evidence="13">Uncharacterized protein</fullName>
    </submittedName>
</protein>
<dbReference type="Gene3D" id="1.10.287.770">
    <property type="entry name" value="YojJ-like"/>
    <property type="match status" value="1"/>
</dbReference>
<dbReference type="AlphaFoldDB" id="A0A6L2PW86"/>
<keyword evidence="3 12" id="KW-0813">Transport</keyword>
<sequence length="439" mass="50221">MEAEPENLSECFSKLFSPPVSSHLRVVVNQSMTYPAITFCRYPSYKPAVLQKYNLQNIRTTSEWDRFPYDEVTLDKFWNESTYTRAEGYFLSALSGDLPNVENKSAYYFIWGQCHTILPLIQTTSSGKDVGYSVMLYHKETLYNRTENDPEEGWHIFVHPATDPWIESTQEHSGAEESLLLAVGEELHVRIGVQEYRRVDKAGDRCNASLDHSYEEGSELCKMRHLVNEVGCTGPWIPEVGADVPLCNEYETMKNLMKGYLNNDTCGQPCCNCIRPCRSLQFVPYIVKRQPMETTSPNLRFSHIYLFYNSRMVQVAEERLAYDWSLFLSDLGGSLGFLLGLSVLGIIGIVERLIDLLYGNLQPPERNIHQIKTNAPRQLGFSSNNDSVEKVDTICYGKEEKNYVIWRQGEATVLKNLKINHLLTTGQLLNICGERQKED</sequence>
<evidence type="ECO:0000256" key="5">
    <source>
        <dbReference type="ARBA" id="ARBA00022692"/>
    </source>
</evidence>
<dbReference type="GO" id="GO:0005886">
    <property type="term" value="C:plasma membrane"/>
    <property type="evidence" value="ECO:0007669"/>
    <property type="project" value="TreeGrafter"/>
</dbReference>
<evidence type="ECO:0000256" key="6">
    <source>
        <dbReference type="ARBA" id="ARBA00022989"/>
    </source>
</evidence>
<organism evidence="13 14">
    <name type="scientific">Coptotermes formosanus</name>
    <name type="common">Formosan subterranean termite</name>
    <dbReference type="NCBI Taxonomy" id="36987"/>
    <lineage>
        <taxon>Eukaryota</taxon>
        <taxon>Metazoa</taxon>
        <taxon>Ecdysozoa</taxon>
        <taxon>Arthropoda</taxon>
        <taxon>Hexapoda</taxon>
        <taxon>Insecta</taxon>
        <taxon>Pterygota</taxon>
        <taxon>Neoptera</taxon>
        <taxon>Polyneoptera</taxon>
        <taxon>Dictyoptera</taxon>
        <taxon>Blattodea</taxon>
        <taxon>Blattoidea</taxon>
        <taxon>Termitoidae</taxon>
        <taxon>Rhinotermitidae</taxon>
        <taxon>Coptotermes</taxon>
    </lineage>
</organism>
<keyword evidence="14" id="KW-1185">Reference proteome</keyword>
<reference evidence="14" key="1">
    <citation type="submission" date="2020-01" db="EMBL/GenBank/DDBJ databases">
        <title>Draft genome sequence of the Termite Coptotermes fromosanus.</title>
        <authorList>
            <person name="Itakura S."/>
            <person name="Yosikawa Y."/>
            <person name="Umezawa K."/>
        </authorList>
    </citation>
    <scope>NUCLEOTIDE SEQUENCE [LARGE SCALE GENOMIC DNA]</scope>
</reference>
<dbReference type="PANTHER" id="PTHR11690:SF248">
    <property type="entry name" value="PICKPOCKET 17, ISOFORM A"/>
    <property type="match status" value="1"/>
</dbReference>
<comment type="subcellular location">
    <subcellularLocation>
        <location evidence="1">Membrane</location>
        <topology evidence="1">Multi-pass membrane protein</topology>
    </subcellularLocation>
</comment>
<dbReference type="Pfam" id="PF00858">
    <property type="entry name" value="ASC"/>
    <property type="match status" value="1"/>
</dbReference>
<evidence type="ECO:0000256" key="11">
    <source>
        <dbReference type="ARBA" id="ARBA00023303"/>
    </source>
</evidence>